<evidence type="ECO:0000256" key="3">
    <source>
        <dbReference type="ARBA" id="ARBA00008529"/>
    </source>
</evidence>
<comment type="similarity">
    <text evidence="3">Belongs to the GON7 family.</text>
</comment>
<comment type="subunit">
    <text evidence="4">Component of the EKC/KEOPS complex composed of at least BUD32, CGI121, GON7, KAE1 and PCC1; the whole complex dimerizes.</text>
</comment>
<feature type="region of interest" description="Disordered" evidence="14">
    <location>
        <begin position="60"/>
        <end position="84"/>
    </location>
</feature>
<dbReference type="AlphaFoldDB" id="A0A1V8TCR1"/>
<evidence type="ECO:0000256" key="1">
    <source>
        <dbReference type="ARBA" id="ARBA00004123"/>
    </source>
</evidence>
<evidence type="ECO:0000256" key="5">
    <source>
        <dbReference type="ARBA" id="ARBA00019746"/>
    </source>
</evidence>
<dbReference type="InParanoid" id="A0A1V8TCR1"/>
<dbReference type="EMBL" id="NAJO01000011">
    <property type="protein sequence ID" value="OQO09169.1"/>
    <property type="molecule type" value="Genomic_DNA"/>
</dbReference>
<feature type="compositionally biased region" description="Basic and acidic residues" evidence="14">
    <location>
        <begin position="68"/>
        <end position="84"/>
    </location>
</feature>
<keyword evidence="6" id="KW-0158">Chromosome</keyword>
<proteinExistence type="inferred from homology"/>
<gene>
    <name evidence="15" type="ORF">B0A48_06060</name>
</gene>
<dbReference type="GO" id="GO:0008033">
    <property type="term" value="P:tRNA processing"/>
    <property type="evidence" value="ECO:0007669"/>
    <property type="project" value="UniProtKB-KW"/>
</dbReference>
<evidence type="ECO:0000256" key="4">
    <source>
        <dbReference type="ARBA" id="ARBA00011534"/>
    </source>
</evidence>
<evidence type="ECO:0000256" key="13">
    <source>
        <dbReference type="ARBA" id="ARBA00025393"/>
    </source>
</evidence>
<evidence type="ECO:0000313" key="15">
    <source>
        <dbReference type="EMBL" id="OQO09169.1"/>
    </source>
</evidence>
<keyword evidence="9" id="KW-0805">Transcription regulation</keyword>
<evidence type="ECO:0000256" key="10">
    <source>
        <dbReference type="ARBA" id="ARBA00023159"/>
    </source>
</evidence>
<dbReference type="InterPro" id="IPR014849">
    <property type="entry name" value="EKC/KEOPS_Gon7"/>
</dbReference>
<keyword evidence="10" id="KW-0010">Activator</keyword>
<dbReference type="Proteomes" id="UP000192596">
    <property type="component" value="Unassembled WGS sequence"/>
</dbReference>
<accession>A0A1V8TCR1</accession>
<keyword evidence="8" id="KW-0779">Telomere</keyword>
<comment type="subcellular location">
    <subcellularLocation>
        <location evidence="2">Chromosome</location>
        <location evidence="2">Telomere</location>
    </subcellularLocation>
    <subcellularLocation>
        <location evidence="1">Nucleus</location>
    </subcellularLocation>
</comment>
<dbReference type="OrthoDB" id="2288868at2759"/>
<dbReference type="GO" id="GO:0005634">
    <property type="term" value="C:nucleus"/>
    <property type="evidence" value="ECO:0007669"/>
    <property type="project" value="UniProtKB-SubCell"/>
</dbReference>
<organism evidence="15 16">
    <name type="scientific">Cryoendolithus antarcticus</name>
    <dbReference type="NCBI Taxonomy" id="1507870"/>
    <lineage>
        <taxon>Eukaryota</taxon>
        <taxon>Fungi</taxon>
        <taxon>Dikarya</taxon>
        <taxon>Ascomycota</taxon>
        <taxon>Pezizomycotina</taxon>
        <taxon>Dothideomycetes</taxon>
        <taxon>Dothideomycetidae</taxon>
        <taxon>Cladosporiales</taxon>
        <taxon>Cladosporiaceae</taxon>
        <taxon>Cryoendolithus</taxon>
    </lineage>
</organism>
<evidence type="ECO:0000256" key="14">
    <source>
        <dbReference type="SAM" id="MobiDB-lite"/>
    </source>
</evidence>
<evidence type="ECO:0000313" key="16">
    <source>
        <dbReference type="Proteomes" id="UP000192596"/>
    </source>
</evidence>
<reference evidence="16" key="1">
    <citation type="submission" date="2017-03" db="EMBL/GenBank/DDBJ databases">
        <title>Genomes of endolithic fungi from Antarctica.</title>
        <authorList>
            <person name="Coleine C."/>
            <person name="Masonjones S."/>
            <person name="Stajich J.E."/>
        </authorList>
    </citation>
    <scope>NUCLEOTIDE SEQUENCE [LARGE SCALE GENOMIC DNA]</scope>
    <source>
        <strain evidence="16">CCFEE 5527</strain>
    </source>
</reference>
<evidence type="ECO:0000256" key="7">
    <source>
        <dbReference type="ARBA" id="ARBA00022694"/>
    </source>
</evidence>
<evidence type="ECO:0000256" key="11">
    <source>
        <dbReference type="ARBA" id="ARBA00023163"/>
    </source>
</evidence>
<keyword evidence="7" id="KW-0819">tRNA processing</keyword>
<keyword evidence="12" id="KW-0539">Nucleus</keyword>
<evidence type="ECO:0000256" key="8">
    <source>
        <dbReference type="ARBA" id="ARBA00022895"/>
    </source>
</evidence>
<dbReference type="Pfam" id="PF08738">
    <property type="entry name" value="Gon7"/>
    <property type="match status" value="1"/>
</dbReference>
<protein>
    <recommendedName>
        <fullName evidence="5">EKC/KEOPS complex subunit GON7</fullName>
    </recommendedName>
</protein>
<dbReference type="GO" id="GO:0000781">
    <property type="term" value="C:chromosome, telomeric region"/>
    <property type="evidence" value="ECO:0007669"/>
    <property type="project" value="UniProtKB-SubCell"/>
</dbReference>
<evidence type="ECO:0000256" key="12">
    <source>
        <dbReference type="ARBA" id="ARBA00023242"/>
    </source>
</evidence>
<keyword evidence="11" id="KW-0804">Transcription</keyword>
<sequence>MEAHYISPTFSHSFTHPIRAQNSASSNAADKTTYLAALRNKSAQLQQEVNGFLTQKMEEDVQSAAQEGKVKKSQAEERAEEMYG</sequence>
<keyword evidence="16" id="KW-1185">Reference proteome</keyword>
<name>A0A1V8TCR1_9PEZI</name>
<comment type="function">
    <text evidence="13">Component of the EKC/KEOPS complex that is required for the formation of a threonylcarbamoyl group on adenosine at position 37 (t(6)A37) in tRNAs that read codons beginning with adenine. The complex is probably involved in the transfer of the threonylcarbamoyl moiety of threonylcarbamoyl-AMP (TC-AMP) to the N6 group of A37. GON7 likely plays a supporting role to the catalytic subunit KAE1 in the complex. The EKC/KEOPS complex also promotes both telomere uncapping and telomere elongation. The complex is required for efficient recruitment of transcriptional coactivators.</text>
</comment>
<comment type="caution">
    <text evidence="15">The sequence shown here is derived from an EMBL/GenBank/DDBJ whole genome shotgun (WGS) entry which is preliminary data.</text>
</comment>
<evidence type="ECO:0000256" key="9">
    <source>
        <dbReference type="ARBA" id="ARBA00023015"/>
    </source>
</evidence>
<evidence type="ECO:0000256" key="6">
    <source>
        <dbReference type="ARBA" id="ARBA00022454"/>
    </source>
</evidence>
<evidence type="ECO:0000256" key="2">
    <source>
        <dbReference type="ARBA" id="ARBA00004574"/>
    </source>
</evidence>